<dbReference type="Pfam" id="PF08541">
    <property type="entry name" value="ACP_syn_III_C"/>
    <property type="match status" value="1"/>
</dbReference>
<evidence type="ECO:0000313" key="13">
    <source>
        <dbReference type="EMBL" id="MEE6185972.1"/>
    </source>
</evidence>
<evidence type="ECO:0000256" key="1">
    <source>
        <dbReference type="ARBA" id="ARBA00008642"/>
    </source>
</evidence>
<evidence type="ECO:0000256" key="7">
    <source>
        <dbReference type="ARBA" id="ARBA00023160"/>
    </source>
</evidence>
<evidence type="ECO:0000256" key="6">
    <source>
        <dbReference type="ARBA" id="ARBA00023098"/>
    </source>
</evidence>
<comment type="subunit">
    <text evidence="10">Homodimer.</text>
</comment>
<evidence type="ECO:0000256" key="10">
    <source>
        <dbReference type="HAMAP-Rule" id="MF_01815"/>
    </source>
</evidence>
<feature type="region of interest" description="ACP-binding" evidence="10">
    <location>
        <begin position="278"/>
        <end position="282"/>
    </location>
</feature>
<reference evidence="13 14" key="1">
    <citation type="submission" date="2024-01" db="EMBL/GenBank/DDBJ databases">
        <title>Niabella digestum sp. nov., isolated from waste digestion system.</title>
        <authorList>
            <person name="Zhang L."/>
        </authorList>
    </citation>
    <scope>NUCLEOTIDE SEQUENCE [LARGE SCALE GENOMIC DNA]</scope>
    <source>
        <strain evidence="13 14">A18</strain>
    </source>
</reference>
<evidence type="ECO:0000256" key="4">
    <source>
        <dbReference type="ARBA" id="ARBA00022679"/>
    </source>
</evidence>
<dbReference type="HAMAP" id="MF_01815">
    <property type="entry name" value="FabH"/>
    <property type="match status" value="1"/>
</dbReference>
<dbReference type="InterPro" id="IPR013751">
    <property type="entry name" value="ACP_syn_III_N"/>
</dbReference>
<feature type="active site" evidence="10">
    <location>
        <position position="277"/>
    </location>
</feature>
<feature type="domain" description="Beta-ketoacyl-[acyl-carrier-protein] synthase III N-terminal" evidence="12">
    <location>
        <begin position="108"/>
        <end position="189"/>
    </location>
</feature>
<gene>
    <name evidence="10" type="primary">fabH</name>
    <name evidence="13" type="ORF">V2H41_01675</name>
</gene>
<evidence type="ECO:0000256" key="3">
    <source>
        <dbReference type="ARBA" id="ARBA00022516"/>
    </source>
</evidence>
<feature type="domain" description="Beta-ketoacyl-[acyl-carrier-protein] synthase III C-terminal" evidence="11">
    <location>
        <begin position="261"/>
        <end position="350"/>
    </location>
</feature>
<comment type="catalytic activity">
    <reaction evidence="10">
        <text>malonyl-[ACP] + acetyl-CoA + H(+) = 3-oxobutanoyl-[ACP] + CO2 + CoA</text>
        <dbReference type="Rhea" id="RHEA:12080"/>
        <dbReference type="Rhea" id="RHEA-COMP:9623"/>
        <dbReference type="Rhea" id="RHEA-COMP:9625"/>
        <dbReference type="ChEBI" id="CHEBI:15378"/>
        <dbReference type="ChEBI" id="CHEBI:16526"/>
        <dbReference type="ChEBI" id="CHEBI:57287"/>
        <dbReference type="ChEBI" id="CHEBI:57288"/>
        <dbReference type="ChEBI" id="CHEBI:78449"/>
        <dbReference type="ChEBI" id="CHEBI:78450"/>
        <dbReference type="EC" id="2.3.1.180"/>
    </reaction>
</comment>
<organism evidence="13 14">
    <name type="scientific">Niabella digestorum</name>
    <dbReference type="NCBI Taxonomy" id="3117701"/>
    <lineage>
        <taxon>Bacteria</taxon>
        <taxon>Pseudomonadati</taxon>
        <taxon>Bacteroidota</taxon>
        <taxon>Chitinophagia</taxon>
        <taxon>Chitinophagales</taxon>
        <taxon>Chitinophagaceae</taxon>
        <taxon>Niabella</taxon>
    </lineage>
</organism>
<keyword evidence="9 10" id="KW-0012">Acyltransferase</keyword>
<dbReference type="CDD" id="cd00830">
    <property type="entry name" value="KAS_III"/>
    <property type="match status" value="1"/>
</dbReference>
<keyword evidence="4 10" id="KW-0808">Transferase</keyword>
<dbReference type="NCBIfam" id="TIGR00747">
    <property type="entry name" value="fabH"/>
    <property type="match status" value="1"/>
</dbReference>
<evidence type="ECO:0000256" key="8">
    <source>
        <dbReference type="ARBA" id="ARBA00023268"/>
    </source>
</evidence>
<sequence>MNRTIIAGIGKYIPEKVVTNHELTKIMDTSDEWIHERTGIQTRHYAKRFEETTSILGVKAAEIAIERAGIQKSDIDFIIFATLSPDYFFPGCGVLVQRMLGLKEIGALDIRNQCSGFVYGLSVADQFIKTGMYKNILLIGAEVHSFALDFSTRGRSVSVIFGDGAGAVILQPSPSENRGILSTHLHSDGEGAELLSMPNPGFHAGVHNKEWKPRVDENNPYANLFINKDLVEREDIYPYMDGQTVFKKAVVKMPEAIQEALATNGYQQNDINLLITHQANLRISQYIQQKLNLKEDQMFNNIQHYGNTTAASIPIALCEAWEQGKIKEGDLVCLAAFGSGFTWGSAIMKW</sequence>
<comment type="pathway">
    <text evidence="10">Lipid metabolism; fatty acid biosynthesis.</text>
</comment>
<dbReference type="Proteomes" id="UP001357452">
    <property type="component" value="Unassembled WGS sequence"/>
</dbReference>
<dbReference type="InterPro" id="IPR016039">
    <property type="entry name" value="Thiolase-like"/>
</dbReference>
<keyword evidence="5 10" id="KW-0276">Fatty acid metabolism</keyword>
<name>A0ABU7RDT7_9BACT</name>
<dbReference type="InterPro" id="IPR013747">
    <property type="entry name" value="ACP_syn_III_C"/>
</dbReference>
<keyword evidence="3 10" id="KW-0444">Lipid biosynthesis</keyword>
<keyword evidence="14" id="KW-1185">Reference proteome</keyword>
<evidence type="ECO:0000256" key="9">
    <source>
        <dbReference type="ARBA" id="ARBA00023315"/>
    </source>
</evidence>
<proteinExistence type="inferred from homology"/>
<dbReference type="InterPro" id="IPR004655">
    <property type="entry name" value="FabH"/>
</dbReference>
<keyword evidence="8 10" id="KW-0511">Multifunctional enzyme</keyword>
<evidence type="ECO:0000313" key="14">
    <source>
        <dbReference type="Proteomes" id="UP001357452"/>
    </source>
</evidence>
<dbReference type="PANTHER" id="PTHR43091:SF2">
    <property type="entry name" value="BETA-KETOACYL-[ACYL-CARRIER-PROTEIN] SYNTHASE III 2"/>
    <property type="match status" value="1"/>
</dbReference>
<accession>A0ABU7RDT7</accession>
<dbReference type="NCBIfam" id="NF006829">
    <property type="entry name" value="PRK09352.1"/>
    <property type="match status" value="1"/>
</dbReference>
<comment type="similarity">
    <text evidence="1 10">Belongs to the thiolase-like superfamily. FabH family.</text>
</comment>
<dbReference type="RefSeq" id="WP_330973378.1">
    <property type="nucleotide sequence ID" value="NZ_JAZGLY010000001.1"/>
</dbReference>
<evidence type="ECO:0000256" key="5">
    <source>
        <dbReference type="ARBA" id="ARBA00022832"/>
    </source>
</evidence>
<dbReference type="PANTHER" id="PTHR43091">
    <property type="entry name" value="3-OXOACYL-[ACYL-CARRIER-PROTEIN] SYNTHASE"/>
    <property type="match status" value="1"/>
</dbReference>
<keyword evidence="7 10" id="KW-0275">Fatty acid biosynthesis</keyword>
<dbReference type="EC" id="2.3.1.180" evidence="10"/>
<comment type="caution">
    <text evidence="13">The sequence shown here is derived from an EMBL/GenBank/DDBJ whole genome shotgun (WGS) entry which is preliminary data.</text>
</comment>
<comment type="subcellular location">
    <subcellularLocation>
        <location evidence="10">Cytoplasm</location>
    </subcellularLocation>
</comment>
<feature type="active site" evidence="10">
    <location>
        <position position="307"/>
    </location>
</feature>
<dbReference type="GO" id="GO:0033818">
    <property type="term" value="F:beta-ketoacyl-acyl-carrier-protein synthase III activity"/>
    <property type="evidence" value="ECO:0007669"/>
    <property type="project" value="UniProtKB-EC"/>
</dbReference>
<dbReference type="EMBL" id="JAZGLY010000001">
    <property type="protein sequence ID" value="MEE6185972.1"/>
    <property type="molecule type" value="Genomic_DNA"/>
</dbReference>
<dbReference type="Gene3D" id="3.40.47.10">
    <property type="match status" value="1"/>
</dbReference>
<evidence type="ECO:0000259" key="12">
    <source>
        <dbReference type="Pfam" id="PF08545"/>
    </source>
</evidence>
<comment type="domain">
    <text evidence="10">The last Arg residue of the ACP-binding site is essential for the weak association between ACP/AcpP and FabH.</text>
</comment>
<dbReference type="SUPFAM" id="SSF53901">
    <property type="entry name" value="Thiolase-like"/>
    <property type="match status" value="1"/>
</dbReference>
<keyword evidence="6 10" id="KW-0443">Lipid metabolism</keyword>
<comment type="function">
    <text evidence="10">Catalyzes the condensation reaction of fatty acid synthesis by the addition to an acyl acceptor of two carbons from malonyl-ACP. Catalyzes the first condensation reaction which initiates fatty acid synthesis and may therefore play a role in governing the total rate of fatty acid production. Possesses both acetoacetyl-ACP synthase and acetyl transacylase activities. Its substrate specificity determines the biosynthesis of branched-chain and/or straight-chain of fatty acids.</text>
</comment>
<feature type="active site" evidence="10">
    <location>
        <position position="114"/>
    </location>
</feature>
<protein>
    <recommendedName>
        <fullName evidence="10">Beta-ketoacyl-[acyl-carrier-protein] synthase III</fullName>
        <shortName evidence="10">Beta-ketoacyl-ACP synthase III</shortName>
        <shortName evidence="10">KAS III</shortName>
        <ecNumber evidence="10">2.3.1.180</ecNumber>
    </recommendedName>
    <alternativeName>
        <fullName evidence="10">3-oxoacyl-[acyl-carrier-protein] synthase 3</fullName>
    </alternativeName>
    <alternativeName>
        <fullName evidence="10">3-oxoacyl-[acyl-carrier-protein] synthase III</fullName>
    </alternativeName>
</protein>
<keyword evidence="2 10" id="KW-0963">Cytoplasm</keyword>
<evidence type="ECO:0000259" key="11">
    <source>
        <dbReference type="Pfam" id="PF08541"/>
    </source>
</evidence>
<evidence type="ECO:0000256" key="2">
    <source>
        <dbReference type="ARBA" id="ARBA00022490"/>
    </source>
</evidence>
<dbReference type="Pfam" id="PF08545">
    <property type="entry name" value="ACP_syn_III"/>
    <property type="match status" value="1"/>
</dbReference>